<evidence type="ECO:0000256" key="3">
    <source>
        <dbReference type="SAM" id="SignalP"/>
    </source>
</evidence>
<dbReference type="SUPFAM" id="SSF49785">
    <property type="entry name" value="Galactose-binding domain-like"/>
    <property type="match status" value="1"/>
</dbReference>
<feature type="signal peptide" evidence="3">
    <location>
        <begin position="1"/>
        <end position="27"/>
    </location>
</feature>
<accession>A0ABW0LAW5</accession>
<evidence type="ECO:0000256" key="2">
    <source>
        <dbReference type="ARBA" id="ARBA00022801"/>
    </source>
</evidence>
<reference evidence="6" key="1">
    <citation type="journal article" date="2019" name="Int. J. Syst. Evol. Microbiol.">
        <title>The Global Catalogue of Microorganisms (GCM) 10K type strain sequencing project: providing services to taxonomists for standard genome sequencing and annotation.</title>
        <authorList>
            <consortium name="The Broad Institute Genomics Platform"/>
            <consortium name="The Broad Institute Genome Sequencing Center for Infectious Disease"/>
            <person name="Wu L."/>
            <person name="Ma J."/>
        </authorList>
    </citation>
    <scope>NUCLEOTIDE SEQUENCE [LARGE SCALE GENOMIC DNA]</scope>
    <source>
        <strain evidence="6">KACC 12649</strain>
    </source>
</reference>
<evidence type="ECO:0000313" key="5">
    <source>
        <dbReference type="EMBL" id="MFC5462780.1"/>
    </source>
</evidence>
<organism evidence="5 6">
    <name type="scientific">Massilia niabensis</name>
    <dbReference type="NCBI Taxonomy" id="544910"/>
    <lineage>
        <taxon>Bacteria</taxon>
        <taxon>Pseudomonadati</taxon>
        <taxon>Pseudomonadota</taxon>
        <taxon>Betaproteobacteria</taxon>
        <taxon>Burkholderiales</taxon>
        <taxon>Oxalobacteraceae</taxon>
        <taxon>Telluria group</taxon>
        <taxon>Massilia</taxon>
    </lineage>
</organism>
<comment type="caution">
    <text evidence="5">The sequence shown here is derived from an EMBL/GenBank/DDBJ whole genome shotgun (WGS) entry which is preliminary data.</text>
</comment>
<protein>
    <submittedName>
        <fullName evidence="5">Proprotein convertase P-domain-containing protein</fullName>
    </submittedName>
</protein>
<keyword evidence="3" id="KW-0732">Signal</keyword>
<keyword evidence="2" id="KW-0378">Hydrolase</keyword>
<gene>
    <name evidence="5" type="ORF">ACFPN5_23485</name>
</gene>
<dbReference type="RefSeq" id="WP_379786271.1">
    <property type="nucleotide sequence ID" value="NZ_JBHSMU010000019.1"/>
</dbReference>
<feature type="domain" description="P/Homo B" evidence="4">
    <location>
        <begin position="23"/>
        <end position="174"/>
    </location>
</feature>
<dbReference type="InterPro" id="IPR008979">
    <property type="entry name" value="Galactose-bd-like_sf"/>
</dbReference>
<evidence type="ECO:0000259" key="4">
    <source>
        <dbReference type="PROSITE" id="PS51829"/>
    </source>
</evidence>
<dbReference type="NCBIfam" id="TIGR02595">
    <property type="entry name" value="PEP_CTERM"/>
    <property type="match status" value="1"/>
</dbReference>
<dbReference type="PROSITE" id="PS51829">
    <property type="entry name" value="P_HOMO_B"/>
    <property type="match status" value="1"/>
</dbReference>
<keyword evidence="1" id="KW-0645">Protease</keyword>
<dbReference type="Pfam" id="PF01483">
    <property type="entry name" value="P_proprotein"/>
    <property type="match status" value="1"/>
</dbReference>
<dbReference type="Pfam" id="PF07589">
    <property type="entry name" value="PEP-CTERM"/>
    <property type="match status" value="1"/>
</dbReference>
<feature type="chain" id="PRO_5046635341" evidence="3">
    <location>
        <begin position="28"/>
        <end position="206"/>
    </location>
</feature>
<proteinExistence type="predicted"/>
<evidence type="ECO:0000313" key="6">
    <source>
        <dbReference type="Proteomes" id="UP001596050"/>
    </source>
</evidence>
<dbReference type="EMBL" id="JBHSMU010000019">
    <property type="protein sequence ID" value="MFC5462780.1"/>
    <property type="molecule type" value="Genomic_DNA"/>
</dbReference>
<name>A0ABW0LAW5_9BURK</name>
<dbReference type="InterPro" id="IPR002884">
    <property type="entry name" value="P_dom"/>
</dbReference>
<dbReference type="Proteomes" id="UP001596050">
    <property type="component" value="Unassembled WGS sequence"/>
</dbReference>
<keyword evidence="6" id="KW-1185">Reference proteome</keyword>
<dbReference type="InterPro" id="IPR013424">
    <property type="entry name" value="Ice-binding_C"/>
</dbReference>
<sequence>MNIQSRLLTICLAAAALCTLAAASAQAAVVSTSYSNTTPVAICDLCTVTSVLNVSTHGRVLDIDALIDITHSYNNDLTISLSHGGTSVLLSNRQGGSGGANYTNTVFDDQAGVSIDAGWAYAPYTGSFRPQEALVAFLDRDVFGLWTLVVTDHEAGDNGSINRFGLGVVAEAAAEVPEPGSLALFGAALAGFTGVSRTARARTRVR</sequence>
<dbReference type="Gene3D" id="2.60.120.260">
    <property type="entry name" value="Galactose-binding domain-like"/>
    <property type="match status" value="1"/>
</dbReference>
<evidence type="ECO:0000256" key="1">
    <source>
        <dbReference type="ARBA" id="ARBA00022670"/>
    </source>
</evidence>